<name>A0A4P9ZYY7_9FUNG</name>
<proteinExistence type="predicted"/>
<keyword evidence="7" id="KW-1185">Reference proteome</keyword>
<dbReference type="InterPro" id="IPR013320">
    <property type="entry name" value="ConA-like_dom_sf"/>
</dbReference>
<feature type="chain" id="PRO_5021026314" evidence="4">
    <location>
        <begin position="23"/>
        <end position="373"/>
    </location>
</feature>
<evidence type="ECO:0000313" key="6">
    <source>
        <dbReference type="EMBL" id="RKP38598.1"/>
    </source>
</evidence>
<dbReference type="GO" id="GO:0004553">
    <property type="term" value="F:hydrolase activity, hydrolyzing O-glycosyl compounds"/>
    <property type="evidence" value="ECO:0007669"/>
    <property type="project" value="InterPro"/>
</dbReference>
<dbReference type="Proteomes" id="UP000268162">
    <property type="component" value="Unassembled WGS sequence"/>
</dbReference>
<dbReference type="Gene3D" id="2.60.120.200">
    <property type="match status" value="1"/>
</dbReference>
<keyword evidence="4" id="KW-0732">Signal</keyword>
<dbReference type="InterPro" id="IPR000757">
    <property type="entry name" value="Beta-glucanase-like"/>
</dbReference>
<evidence type="ECO:0000256" key="3">
    <source>
        <dbReference type="SAM" id="MobiDB-lite"/>
    </source>
</evidence>
<evidence type="ECO:0000256" key="1">
    <source>
        <dbReference type="ARBA" id="ARBA00022801"/>
    </source>
</evidence>
<dbReference type="SUPFAM" id="SSF49899">
    <property type="entry name" value="Concanavalin A-like lectins/glucanases"/>
    <property type="match status" value="1"/>
</dbReference>
<dbReference type="GO" id="GO:0005975">
    <property type="term" value="P:carbohydrate metabolic process"/>
    <property type="evidence" value="ECO:0007669"/>
    <property type="project" value="InterPro"/>
</dbReference>
<evidence type="ECO:0000313" key="7">
    <source>
        <dbReference type="Proteomes" id="UP000268162"/>
    </source>
</evidence>
<sequence>MVHLYVPALAVLALAHATPSLALDDGRPDFGCKEKTWTFTDANSLKDFITEGGDGDCAENIKVENNALVLSVNVACRYANIEFKNRVTQGFISVEAKVGDTPAGVSSIILGRKSEDEIDLEMVGDRPEQLETMYFKSYGRVFPDWDADRFKATPSLSTDFFQYGIDLNKKQVDWYLDNKVVRTLKKTLDRRFPVEADAVRMGVWDASHKGAWAGTMPTGGRAKMEIKSITYIPLCDTAAYARSRTAPAKLTTVEKLPRLRSMWSVGKTFLGETVLNWKASNSTIANVAGKMLGTIDKLVLGDNAGKAAPAYEAQKEAEKLEDMAANKPASPLPQQSEQPAPPTQTQQPEQMGALPKITQAPQNDVPKIPDTPQ</sequence>
<dbReference type="InterPro" id="IPR044791">
    <property type="entry name" value="Beta-glucanase/XTH"/>
</dbReference>
<reference evidence="7" key="1">
    <citation type="journal article" date="2018" name="Nat. Microbiol.">
        <title>Leveraging single-cell genomics to expand the fungal tree of life.</title>
        <authorList>
            <person name="Ahrendt S.R."/>
            <person name="Quandt C.A."/>
            <person name="Ciobanu D."/>
            <person name="Clum A."/>
            <person name="Salamov A."/>
            <person name="Andreopoulos B."/>
            <person name="Cheng J.F."/>
            <person name="Woyke T."/>
            <person name="Pelin A."/>
            <person name="Henrissat B."/>
            <person name="Reynolds N.K."/>
            <person name="Benny G.L."/>
            <person name="Smith M.E."/>
            <person name="James T.Y."/>
            <person name="Grigoriev I.V."/>
        </authorList>
    </citation>
    <scope>NUCLEOTIDE SEQUENCE [LARGE SCALE GENOMIC DNA]</scope>
    <source>
        <strain evidence="7">RSA 468</strain>
    </source>
</reference>
<evidence type="ECO:0000256" key="2">
    <source>
        <dbReference type="ARBA" id="ARBA00023295"/>
    </source>
</evidence>
<dbReference type="PROSITE" id="PS51762">
    <property type="entry name" value="GH16_2"/>
    <property type="match status" value="1"/>
</dbReference>
<feature type="region of interest" description="Disordered" evidence="3">
    <location>
        <begin position="311"/>
        <end position="373"/>
    </location>
</feature>
<dbReference type="Pfam" id="PF00722">
    <property type="entry name" value="Glyco_hydro_16"/>
    <property type="match status" value="1"/>
</dbReference>
<organism evidence="6 7">
    <name type="scientific">Dimargaris cristalligena</name>
    <dbReference type="NCBI Taxonomy" id="215637"/>
    <lineage>
        <taxon>Eukaryota</taxon>
        <taxon>Fungi</taxon>
        <taxon>Fungi incertae sedis</taxon>
        <taxon>Zoopagomycota</taxon>
        <taxon>Kickxellomycotina</taxon>
        <taxon>Dimargaritomycetes</taxon>
        <taxon>Dimargaritales</taxon>
        <taxon>Dimargaritaceae</taxon>
        <taxon>Dimargaris</taxon>
    </lineage>
</organism>
<keyword evidence="2" id="KW-0326">Glycosidase</keyword>
<feature type="compositionally biased region" description="Basic and acidic residues" evidence="3">
    <location>
        <begin position="313"/>
        <end position="324"/>
    </location>
</feature>
<keyword evidence="1 6" id="KW-0378">Hydrolase</keyword>
<evidence type="ECO:0000259" key="5">
    <source>
        <dbReference type="PROSITE" id="PS51762"/>
    </source>
</evidence>
<accession>A0A4P9ZYY7</accession>
<dbReference type="EMBL" id="ML002349">
    <property type="protein sequence ID" value="RKP38598.1"/>
    <property type="molecule type" value="Genomic_DNA"/>
</dbReference>
<dbReference type="STRING" id="215637.A0A4P9ZYY7"/>
<evidence type="ECO:0000256" key="4">
    <source>
        <dbReference type="SAM" id="SignalP"/>
    </source>
</evidence>
<dbReference type="AlphaFoldDB" id="A0A4P9ZYY7"/>
<gene>
    <name evidence="6" type="ORF">BJ085DRAFT_35031</name>
</gene>
<protein>
    <submittedName>
        <fullName evidence="6">Glycosyl hydrolases family 16-domain-containing protein</fullName>
    </submittedName>
</protein>
<dbReference type="PANTHER" id="PTHR31062">
    <property type="entry name" value="XYLOGLUCAN ENDOTRANSGLUCOSYLASE/HYDROLASE PROTEIN 8-RELATED"/>
    <property type="match status" value="1"/>
</dbReference>
<feature type="compositionally biased region" description="Low complexity" evidence="3">
    <location>
        <begin position="333"/>
        <end position="350"/>
    </location>
</feature>
<feature type="domain" description="GH16" evidence="5">
    <location>
        <begin position="1"/>
        <end position="237"/>
    </location>
</feature>
<feature type="signal peptide" evidence="4">
    <location>
        <begin position="1"/>
        <end position="22"/>
    </location>
</feature>